<evidence type="ECO:0000313" key="2">
    <source>
        <dbReference type="Proteomes" id="UP000094385"/>
    </source>
</evidence>
<keyword evidence="2" id="KW-1185">Reference proteome</keyword>
<accession>A0A1E3Q051</accession>
<proteinExistence type="predicted"/>
<dbReference type="Proteomes" id="UP000094385">
    <property type="component" value="Unassembled WGS sequence"/>
</dbReference>
<evidence type="ECO:0000313" key="1">
    <source>
        <dbReference type="EMBL" id="ODQ71016.1"/>
    </source>
</evidence>
<gene>
    <name evidence="1" type="ORF">LIPSTDRAFT_145625</name>
</gene>
<organism evidence="1 2">
    <name type="scientific">Lipomyces starkeyi NRRL Y-11557</name>
    <dbReference type="NCBI Taxonomy" id="675824"/>
    <lineage>
        <taxon>Eukaryota</taxon>
        <taxon>Fungi</taxon>
        <taxon>Dikarya</taxon>
        <taxon>Ascomycota</taxon>
        <taxon>Saccharomycotina</taxon>
        <taxon>Lipomycetes</taxon>
        <taxon>Lipomycetales</taxon>
        <taxon>Lipomycetaceae</taxon>
        <taxon>Lipomyces</taxon>
    </lineage>
</organism>
<dbReference type="EMBL" id="KV454298">
    <property type="protein sequence ID" value="ODQ71016.1"/>
    <property type="molecule type" value="Genomic_DNA"/>
</dbReference>
<sequence>MDSFTDSERLIRKERRISESPMSVLRLSFGIRDFVVRSSPVSLRNYHWAPSVLRYPSSSLRYPLSVLHS</sequence>
<reference evidence="1 2" key="1">
    <citation type="journal article" date="2016" name="Proc. Natl. Acad. Sci. U.S.A.">
        <title>Comparative genomics of biotechnologically important yeasts.</title>
        <authorList>
            <person name="Riley R."/>
            <person name="Haridas S."/>
            <person name="Wolfe K.H."/>
            <person name="Lopes M.R."/>
            <person name="Hittinger C.T."/>
            <person name="Goeker M."/>
            <person name="Salamov A.A."/>
            <person name="Wisecaver J.H."/>
            <person name="Long T.M."/>
            <person name="Calvey C.H."/>
            <person name="Aerts A.L."/>
            <person name="Barry K.W."/>
            <person name="Choi C."/>
            <person name="Clum A."/>
            <person name="Coughlan A.Y."/>
            <person name="Deshpande S."/>
            <person name="Douglass A.P."/>
            <person name="Hanson S.J."/>
            <person name="Klenk H.-P."/>
            <person name="LaButti K.M."/>
            <person name="Lapidus A."/>
            <person name="Lindquist E.A."/>
            <person name="Lipzen A.M."/>
            <person name="Meier-Kolthoff J.P."/>
            <person name="Ohm R.A."/>
            <person name="Otillar R.P."/>
            <person name="Pangilinan J.L."/>
            <person name="Peng Y."/>
            <person name="Rokas A."/>
            <person name="Rosa C.A."/>
            <person name="Scheuner C."/>
            <person name="Sibirny A.A."/>
            <person name="Slot J.C."/>
            <person name="Stielow J.B."/>
            <person name="Sun H."/>
            <person name="Kurtzman C.P."/>
            <person name="Blackwell M."/>
            <person name="Grigoriev I.V."/>
            <person name="Jeffries T.W."/>
        </authorList>
    </citation>
    <scope>NUCLEOTIDE SEQUENCE [LARGE SCALE GENOMIC DNA]</scope>
    <source>
        <strain evidence="1 2">NRRL Y-11557</strain>
    </source>
</reference>
<name>A0A1E3Q051_LIPST</name>
<dbReference type="AlphaFoldDB" id="A0A1E3Q051"/>
<protein>
    <submittedName>
        <fullName evidence="1">Uncharacterized protein</fullName>
    </submittedName>
</protein>